<dbReference type="Proteomes" id="UP000830671">
    <property type="component" value="Chromosome 1"/>
</dbReference>
<evidence type="ECO:0000313" key="1">
    <source>
        <dbReference type="EMBL" id="UQC75287.1"/>
    </source>
</evidence>
<evidence type="ECO:0000313" key="2">
    <source>
        <dbReference type="Proteomes" id="UP000830671"/>
    </source>
</evidence>
<accession>A0A9Q8SEZ1</accession>
<dbReference type="KEGG" id="clup:CLUP02_01941"/>
<gene>
    <name evidence="1" type="ORF">CLUP02_01941</name>
</gene>
<dbReference type="GeneID" id="73335986"/>
<organism evidence="1 2">
    <name type="scientific">Colletotrichum lupini</name>
    <dbReference type="NCBI Taxonomy" id="145971"/>
    <lineage>
        <taxon>Eukaryota</taxon>
        <taxon>Fungi</taxon>
        <taxon>Dikarya</taxon>
        <taxon>Ascomycota</taxon>
        <taxon>Pezizomycotina</taxon>
        <taxon>Sordariomycetes</taxon>
        <taxon>Hypocreomycetidae</taxon>
        <taxon>Glomerellales</taxon>
        <taxon>Glomerellaceae</taxon>
        <taxon>Colletotrichum</taxon>
        <taxon>Colletotrichum acutatum species complex</taxon>
    </lineage>
</organism>
<name>A0A9Q8SEZ1_9PEZI</name>
<proteinExistence type="predicted"/>
<keyword evidence="2" id="KW-1185">Reference proteome</keyword>
<dbReference type="RefSeq" id="XP_049136933.1">
    <property type="nucleotide sequence ID" value="XM_049280976.1"/>
</dbReference>
<sequence>MPNGAGPPICTVETLRVRYRNGLKAFVGSDNNRGARRRGVPEGRATVISCGDWWERVITGRLFGKFLVPPECTEMNIEFGRGCLLSGIGGVQLAKLKVESIVLATKAWPTGSTATGLSQLTLSGFQLPQSLWLSRDIQRSQVRALLGTFLFGFATIYYPTHHLSPELKYLSINRWSGGLAVYVDNTKTEPSLQRKDIYFYLTFYLVRETIQCVFPFFLLWFSDQPIQPLPSRLALKTTTQNLQPAKQHLRNALCTTPSSNVERKTTDNFIQVQPNPQDQSSG</sequence>
<protein>
    <submittedName>
        <fullName evidence="1">Uncharacterized protein</fullName>
    </submittedName>
</protein>
<dbReference type="EMBL" id="CP019471">
    <property type="protein sequence ID" value="UQC75287.1"/>
    <property type="molecule type" value="Genomic_DNA"/>
</dbReference>
<dbReference type="AlphaFoldDB" id="A0A9Q8SEZ1"/>
<reference evidence="1" key="1">
    <citation type="journal article" date="2021" name="Mol. Plant Microbe Interact.">
        <title>Complete Genome Sequence of the Plant-Pathogenic Fungus Colletotrichum lupini.</title>
        <authorList>
            <person name="Baroncelli R."/>
            <person name="Pensec F."/>
            <person name="Da Lio D."/>
            <person name="Boufleur T."/>
            <person name="Vicente I."/>
            <person name="Sarrocco S."/>
            <person name="Picot A."/>
            <person name="Baraldi E."/>
            <person name="Sukno S."/>
            <person name="Thon M."/>
            <person name="Le Floch G."/>
        </authorList>
    </citation>
    <scope>NUCLEOTIDE SEQUENCE</scope>
    <source>
        <strain evidence="1">IMI 504893</strain>
    </source>
</reference>